<evidence type="ECO:0000256" key="2">
    <source>
        <dbReference type="ARBA" id="ARBA00011207"/>
    </source>
</evidence>
<dbReference type="InterPro" id="IPR036438">
    <property type="entry name" value="Insulin-like_sf"/>
</dbReference>
<dbReference type="PANTHER" id="PTHR13647">
    <property type="entry name" value="INSULIN-LIKE PEPTIDE 2-RELATED"/>
    <property type="match status" value="1"/>
</dbReference>
<dbReference type="Pfam" id="PF00049">
    <property type="entry name" value="Insulin"/>
    <property type="match status" value="1"/>
</dbReference>
<dbReference type="EMBL" id="OU963901">
    <property type="protein sequence ID" value="CAH2991661.1"/>
    <property type="molecule type" value="Genomic_DNA"/>
</dbReference>
<evidence type="ECO:0000256" key="5">
    <source>
        <dbReference type="ARBA" id="ARBA00023157"/>
    </source>
</evidence>
<name>A0ABN8LB83_CHISP</name>
<evidence type="ECO:0000256" key="3">
    <source>
        <dbReference type="ARBA" id="ARBA00022685"/>
    </source>
</evidence>
<evidence type="ECO:0000256" key="4">
    <source>
        <dbReference type="ARBA" id="ARBA00022729"/>
    </source>
</evidence>
<accession>A0ABN8LB83</accession>
<dbReference type="Gene3D" id="1.10.100.10">
    <property type="entry name" value="Insulin-like"/>
    <property type="match status" value="1"/>
</dbReference>
<evidence type="ECO:0000313" key="7">
    <source>
        <dbReference type="EMBL" id="CAH2991661.1"/>
    </source>
</evidence>
<evidence type="ECO:0000259" key="6">
    <source>
        <dbReference type="Pfam" id="PF00049"/>
    </source>
</evidence>
<dbReference type="InterPro" id="IPR022353">
    <property type="entry name" value="Insulin_CS"/>
</dbReference>
<keyword evidence="8" id="KW-1185">Reference proteome</keyword>
<dbReference type="SUPFAM" id="SSF56994">
    <property type="entry name" value="Insulin-like"/>
    <property type="match status" value="1"/>
</dbReference>
<protein>
    <recommendedName>
        <fullName evidence="6">Insulin-like domain-containing protein</fullName>
    </recommendedName>
</protein>
<keyword evidence="4" id="KW-0732">Signal</keyword>
<dbReference type="InterPro" id="IPR016179">
    <property type="entry name" value="Insulin-like"/>
</dbReference>
<dbReference type="PANTHER" id="PTHR13647:SF4">
    <property type="entry name" value="INSULIN-LIKE PEPTIDE 1-RELATED"/>
    <property type="match status" value="1"/>
</dbReference>
<keyword evidence="3" id="KW-0165">Cleavage on pair of basic residues</keyword>
<keyword evidence="5" id="KW-1015">Disulfide bond</keyword>
<organism evidence="7 8">
    <name type="scientific">Chilo suppressalis</name>
    <name type="common">Asiatic rice borer moth</name>
    <dbReference type="NCBI Taxonomy" id="168631"/>
    <lineage>
        <taxon>Eukaryota</taxon>
        <taxon>Metazoa</taxon>
        <taxon>Ecdysozoa</taxon>
        <taxon>Arthropoda</taxon>
        <taxon>Hexapoda</taxon>
        <taxon>Insecta</taxon>
        <taxon>Pterygota</taxon>
        <taxon>Neoptera</taxon>
        <taxon>Endopterygota</taxon>
        <taxon>Lepidoptera</taxon>
        <taxon>Glossata</taxon>
        <taxon>Ditrysia</taxon>
        <taxon>Pyraloidea</taxon>
        <taxon>Crambidae</taxon>
        <taxon>Crambinae</taxon>
        <taxon>Chilo</taxon>
    </lineage>
</organism>
<evidence type="ECO:0000313" key="8">
    <source>
        <dbReference type="Proteomes" id="UP001153292"/>
    </source>
</evidence>
<gene>
    <name evidence="7" type="ORF">CHILSU_LOCUS10718</name>
</gene>
<comment type="similarity">
    <text evidence="1">Belongs to the insulin family.</text>
</comment>
<proteinExistence type="inferred from homology"/>
<evidence type="ECO:0000256" key="1">
    <source>
        <dbReference type="ARBA" id="ARBA00009034"/>
    </source>
</evidence>
<sequence length="109" mass="12877">MNADSNEKVFHITDKITSCSSYLSNLINLVCNNSIKIIKRDTSLLLDRLTPRSIQEYRKKQRVLARERWRRVRRQVASECCDQACTIGQMIKYCPEDARLVRERPEIFE</sequence>
<comment type="subunit">
    <text evidence="2">Heterodimer of a B chain and an A chain linked by two disulfide bonds.</text>
</comment>
<dbReference type="Proteomes" id="UP001153292">
    <property type="component" value="Chromosome 8"/>
</dbReference>
<reference evidence="7" key="1">
    <citation type="submission" date="2021-12" db="EMBL/GenBank/DDBJ databases">
        <authorList>
            <person name="King R."/>
        </authorList>
    </citation>
    <scope>NUCLEOTIDE SEQUENCE</scope>
</reference>
<feature type="domain" description="Insulin-like" evidence="6">
    <location>
        <begin position="17"/>
        <end position="94"/>
    </location>
</feature>
<dbReference type="PROSITE" id="PS00262">
    <property type="entry name" value="INSULIN"/>
    <property type="match status" value="1"/>
</dbReference>